<evidence type="ECO:0000259" key="2">
    <source>
        <dbReference type="PROSITE" id="PS51459"/>
    </source>
</evidence>
<sequence>MAGWTPHHWDPVEGSGLPRSARKSGNYSSYRPDPLSGSSLRLDPEVDATLARAEQAVRELDRRSFTGLVPLARLLLRSEAIASSRIEGIAPSPKQAALAELGLHESVSGVSQAARLVAQNMTVVAQASAAIAAAEHVVVDQLVALQRSLLTDTPRLHGLRRTQNWVGGSAYHPLEAEFVPPAPQDVPSAMEDLVDYMNGAAHSPIVQAALVHAQFETIHPFADGNGRVGRALIHTVLTRRGLTQASILPVSLVLATFDTRYIEGLTAFRHDATPDSETAHRARQTWIAVFAGAVIDAANQASTLVDEVGELHEDWFARIQHHRGESGRRRALRSDSAVRAIIDGLPGTPVLTPTSVRRIHGVSMNAASKALESLHGADILTTASIGRGLRAYLCPDVLDLVTLTERRLASTRFDTRASSPNRPVPQAP</sequence>
<feature type="region of interest" description="Disordered" evidence="1">
    <location>
        <begin position="1"/>
        <end position="42"/>
    </location>
</feature>
<dbReference type="PANTHER" id="PTHR13504">
    <property type="entry name" value="FIDO DOMAIN-CONTAINING PROTEIN DDB_G0283145"/>
    <property type="match status" value="1"/>
</dbReference>
<dbReference type="InterPro" id="IPR040198">
    <property type="entry name" value="Fido_containing"/>
</dbReference>
<dbReference type="PROSITE" id="PS51459">
    <property type="entry name" value="FIDO"/>
    <property type="match status" value="1"/>
</dbReference>
<organism evidence="3 4">
    <name type="scientific">Nesterenkonia aerolata</name>
    <dbReference type="NCBI Taxonomy" id="3074079"/>
    <lineage>
        <taxon>Bacteria</taxon>
        <taxon>Bacillati</taxon>
        <taxon>Actinomycetota</taxon>
        <taxon>Actinomycetes</taxon>
        <taxon>Micrococcales</taxon>
        <taxon>Micrococcaceae</taxon>
        <taxon>Nesterenkonia</taxon>
    </lineage>
</organism>
<dbReference type="InterPro" id="IPR036597">
    <property type="entry name" value="Fido-like_dom_sf"/>
</dbReference>
<name>A0ABU2DPJ3_9MICC</name>
<dbReference type="RefSeq" id="WP_310547400.1">
    <property type="nucleotide sequence ID" value="NZ_JAVKGR010000001.1"/>
</dbReference>
<dbReference type="Gene3D" id="1.10.3290.10">
    <property type="entry name" value="Fido-like domain"/>
    <property type="match status" value="1"/>
</dbReference>
<keyword evidence="4" id="KW-1185">Reference proteome</keyword>
<dbReference type="EMBL" id="JAVKGR010000001">
    <property type="protein sequence ID" value="MDR8018429.1"/>
    <property type="molecule type" value="Genomic_DNA"/>
</dbReference>
<evidence type="ECO:0000313" key="3">
    <source>
        <dbReference type="EMBL" id="MDR8018429.1"/>
    </source>
</evidence>
<gene>
    <name evidence="3" type="ORF">RIL96_02445</name>
</gene>
<dbReference type="PANTHER" id="PTHR13504:SF38">
    <property type="entry name" value="FIDO DOMAIN-CONTAINING PROTEIN"/>
    <property type="match status" value="1"/>
</dbReference>
<evidence type="ECO:0000313" key="4">
    <source>
        <dbReference type="Proteomes" id="UP001251870"/>
    </source>
</evidence>
<feature type="domain" description="Fido" evidence="2">
    <location>
        <begin position="137"/>
        <end position="292"/>
    </location>
</feature>
<dbReference type="Proteomes" id="UP001251870">
    <property type="component" value="Unassembled WGS sequence"/>
</dbReference>
<comment type="caution">
    <text evidence="3">The sequence shown here is derived from an EMBL/GenBank/DDBJ whole genome shotgun (WGS) entry which is preliminary data.</text>
</comment>
<accession>A0ABU2DPJ3</accession>
<protein>
    <submittedName>
        <fullName evidence="3">Fic family protein</fullName>
    </submittedName>
</protein>
<dbReference type="SUPFAM" id="SSF140931">
    <property type="entry name" value="Fic-like"/>
    <property type="match status" value="1"/>
</dbReference>
<dbReference type="Pfam" id="PF02661">
    <property type="entry name" value="Fic"/>
    <property type="match status" value="1"/>
</dbReference>
<evidence type="ECO:0000256" key="1">
    <source>
        <dbReference type="SAM" id="MobiDB-lite"/>
    </source>
</evidence>
<dbReference type="InterPro" id="IPR003812">
    <property type="entry name" value="Fido"/>
</dbReference>
<reference evidence="3 4" key="1">
    <citation type="submission" date="2023-09" db="EMBL/GenBank/DDBJ databases">
        <title>Description of three actinobacteria isolated from air of manufacturing shop in a pharmaceutical factory.</title>
        <authorList>
            <person name="Zhang D.-F."/>
        </authorList>
    </citation>
    <scope>NUCLEOTIDE SEQUENCE [LARGE SCALE GENOMIC DNA]</scope>
    <source>
        <strain evidence="3 4">LY-0111</strain>
    </source>
</reference>
<proteinExistence type="predicted"/>